<dbReference type="EMBL" id="AE008691">
    <property type="protein sequence ID" value="AAM24733.1"/>
    <property type="molecule type" value="Genomic_DNA"/>
</dbReference>
<gene>
    <name evidence="2" type="ordered locus">TTE1516</name>
</gene>
<dbReference type="STRING" id="273068.TTE1516"/>
<dbReference type="AlphaFoldDB" id="Q8R9S2"/>
<dbReference type="eggNOG" id="COG4275">
    <property type="taxonomic scope" value="Bacteria"/>
</dbReference>
<accession>Q8R9S2</accession>
<evidence type="ECO:0000313" key="3">
    <source>
        <dbReference type="Proteomes" id="UP000000555"/>
    </source>
</evidence>
<proteinExistence type="predicted"/>
<dbReference type="OrthoDB" id="9784302at2"/>
<evidence type="ECO:0000259" key="1">
    <source>
        <dbReference type="Pfam" id="PF20229"/>
    </source>
</evidence>
<keyword evidence="3" id="KW-1185">Reference proteome</keyword>
<name>Q8R9S2_CALS4</name>
<sequence>MKWLLFVYKVPSDSSTARVTIWRKVKRIGALYLQQSVCIVPYMEKFLKEVEDLKKEVKGFGGDFKSFEVVALEEEVEKDLIEQFNRQRREEYSEVIEQCEEFFKEIEKEVSRKNFTFAELEENEDELSKLYRWFKKVAERDVFNCEMRVKAEELLKKASEEFEKFSAMVYEKNKEEEEF</sequence>
<dbReference type="Proteomes" id="UP000000555">
    <property type="component" value="Chromosome"/>
</dbReference>
<evidence type="ECO:0000313" key="2">
    <source>
        <dbReference type="EMBL" id="AAM24733.1"/>
    </source>
</evidence>
<dbReference type="InterPro" id="IPR046858">
    <property type="entry name" value="ChrB_N"/>
</dbReference>
<dbReference type="HOGENOM" id="CLU_114046_0_0_9"/>
<reference evidence="2 3" key="1">
    <citation type="journal article" date="2002" name="Genome Res.">
        <title>A complete sequence of the T. tengcongensis genome.</title>
        <authorList>
            <person name="Bao Q."/>
            <person name="Tian Y."/>
            <person name="Li W."/>
            <person name="Xu Z."/>
            <person name="Xuan Z."/>
            <person name="Hu S."/>
            <person name="Dong W."/>
            <person name="Yang J."/>
            <person name="Chen Y."/>
            <person name="Xue Y."/>
            <person name="Xu Y."/>
            <person name="Lai X."/>
            <person name="Huang L."/>
            <person name="Dong X."/>
            <person name="Ma Y."/>
            <person name="Ling L."/>
            <person name="Tan H."/>
            <person name="Chen R."/>
            <person name="Wang J."/>
            <person name="Yu J."/>
            <person name="Yang H."/>
        </authorList>
    </citation>
    <scope>NUCLEOTIDE SEQUENCE [LARGE SCALE GENOMIC DNA]</scope>
    <source>
        <strain evidence="3">DSM 15242 / JCM 11007 / NBRC 100824 / MB4</strain>
    </source>
</reference>
<dbReference type="KEGG" id="tte:TTE1516"/>
<dbReference type="Pfam" id="PF20229">
    <property type="entry name" value="ChrB_N"/>
    <property type="match status" value="1"/>
</dbReference>
<feature type="domain" description="ChrB N-terminal" evidence="1">
    <location>
        <begin position="18"/>
        <end position="175"/>
    </location>
</feature>
<organism evidence="2 3">
    <name type="scientific">Caldanaerobacter subterraneus subsp. tengcongensis (strain DSM 15242 / JCM 11007 / NBRC 100824 / MB4)</name>
    <name type="common">Thermoanaerobacter tengcongensis</name>
    <dbReference type="NCBI Taxonomy" id="273068"/>
    <lineage>
        <taxon>Bacteria</taxon>
        <taxon>Bacillati</taxon>
        <taxon>Bacillota</taxon>
        <taxon>Clostridia</taxon>
        <taxon>Thermoanaerobacterales</taxon>
        <taxon>Thermoanaerobacteraceae</taxon>
        <taxon>Caldanaerobacter</taxon>
    </lineage>
</organism>
<dbReference type="RefSeq" id="WP_011025772.1">
    <property type="nucleotide sequence ID" value="NC_003869.1"/>
</dbReference>
<protein>
    <recommendedName>
        <fullName evidence="1">ChrB N-terminal domain-containing protein</fullName>
    </recommendedName>
</protein>